<protein>
    <submittedName>
        <fullName evidence="2">Molecular chaperone TorD family protein</fullName>
    </submittedName>
</protein>
<dbReference type="Gene3D" id="1.10.3480.10">
    <property type="entry name" value="TorD-like"/>
    <property type="match status" value="1"/>
</dbReference>
<dbReference type="InterPro" id="IPR036411">
    <property type="entry name" value="TorD-like_sf"/>
</dbReference>
<organism evidence="2 3">
    <name type="scientific">Vibrio rumoiensis</name>
    <dbReference type="NCBI Taxonomy" id="76258"/>
    <lineage>
        <taxon>Bacteria</taxon>
        <taxon>Pseudomonadati</taxon>
        <taxon>Pseudomonadota</taxon>
        <taxon>Gammaproteobacteria</taxon>
        <taxon>Vibrionales</taxon>
        <taxon>Vibrionaceae</taxon>
        <taxon>Vibrio</taxon>
    </lineage>
</organism>
<evidence type="ECO:0000313" key="3">
    <source>
        <dbReference type="Proteomes" id="UP001607151"/>
    </source>
</evidence>
<proteinExistence type="predicted"/>
<accession>A0ABW7IZD4</accession>
<sequence>MTTFHPESALITKILGALIYFRPSEFSDHGIDRVLALQVESPESSALIKTFQSVLDVFNRTDIDALNMAHDEFFSGIADMPVPPWGSVYLDRECVLFGESTSEYKQFLVKQGFEFETHNNDPLDHIGLMLMTLGELLENQTNDQASAALEELLTTHMLPWTTHYLTQIESMITEPAYAQAIALTQTLLNKLQTTLNLQAKPRQIYFKITQQ</sequence>
<dbReference type="Pfam" id="PF02613">
    <property type="entry name" value="Nitrate_red_del"/>
    <property type="match status" value="1"/>
</dbReference>
<keyword evidence="1" id="KW-0143">Chaperone</keyword>
<dbReference type="PANTHER" id="PTHR34227:SF13">
    <property type="entry name" value="TAT PROOFREADING CHAPERONE DMSD-RELATED"/>
    <property type="match status" value="1"/>
</dbReference>
<name>A0ABW7IZD4_9VIBR</name>
<keyword evidence="3" id="KW-1185">Reference proteome</keyword>
<dbReference type="InterPro" id="IPR020945">
    <property type="entry name" value="DMSO/NO3_reduct_chaperone"/>
</dbReference>
<dbReference type="PANTHER" id="PTHR34227">
    <property type="entry name" value="CHAPERONE PROTEIN YCDY"/>
    <property type="match status" value="1"/>
</dbReference>
<dbReference type="InterPro" id="IPR050289">
    <property type="entry name" value="TorD/DmsD_chaperones"/>
</dbReference>
<dbReference type="InterPro" id="IPR026269">
    <property type="entry name" value="DmsD-type"/>
</dbReference>
<dbReference type="Proteomes" id="UP001607151">
    <property type="component" value="Unassembled WGS sequence"/>
</dbReference>
<dbReference type="RefSeq" id="WP_394608582.1">
    <property type="nucleotide sequence ID" value="NZ_JBIHSJ010000004.1"/>
</dbReference>
<dbReference type="PIRSF" id="PIRSF004690">
    <property type="entry name" value="DmsD"/>
    <property type="match status" value="1"/>
</dbReference>
<evidence type="ECO:0000256" key="1">
    <source>
        <dbReference type="ARBA" id="ARBA00023186"/>
    </source>
</evidence>
<dbReference type="EMBL" id="JBIHSN010000003">
    <property type="protein sequence ID" value="MFH0267026.1"/>
    <property type="molecule type" value="Genomic_DNA"/>
</dbReference>
<gene>
    <name evidence="2" type="ORF">ACGRQ9_16405</name>
</gene>
<dbReference type="SUPFAM" id="SSF89155">
    <property type="entry name" value="TorD-like"/>
    <property type="match status" value="1"/>
</dbReference>
<reference evidence="2 3" key="1">
    <citation type="submission" date="2024-10" db="EMBL/GenBank/DDBJ databases">
        <authorList>
            <person name="Yibar A."/>
            <person name="Saticioglu I.B."/>
            <person name="Duman M."/>
            <person name="Ajmi N."/>
            <person name="Gurler F."/>
            <person name="Ay H."/>
            <person name="Onuk E."/>
            <person name="Guler S."/>
            <person name="Romalde J.L."/>
        </authorList>
    </citation>
    <scope>NUCLEOTIDE SEQUENCE [LARGE SCALE GENOMIC DNA]</scope>
    <source>
        <strain evidence="2 3">14-MA-B</strain>
    </source>
</reference>
<comment type="caution">
    <text evidence="2">The sequence shown here is derived from an EMBL/GenBank/DDBJ whole genome shotgun (WGS) entry which is preliminary data.</text>
</comment>
<evidence type="ECO:0000313" key="2">
    <source>
        <dbReference type="EMBL" id="MFH0267026.1"/>
    </source>
</evidence>